<dbReference type="Proteomes" id="UP000887565">
    <property type="component" value="Unplaced"/>
</dbReference>
<name>A0A915HH03_ROMCU</name>
<reference evidence="4" key="1">
    <citation type="submission" date="2022-11" db="UniProtKB">
        <authorList>
            <consortium name="WormBaseParasite"/>
        </authorList>
    </citation>
    <scope>IDENTIFICATION</scope>
</reference>
<dbReference type="WBParaSite" id="nRc.2.0.1.t00709-RA">
    <property type="protein sequence ID" value="nRc.2.0.1.t00709-RA"/>
    <property type="gene ID" value="nRc.2.0.1.g00709"/>
</dbReference>
<dbReference type="OMA" id="NEDYNVH"/>
<dbReference type="PANTHER" id="PTHR11062">
    <property type="entry name" value="EXOSTOSIN HEPARAN SULFATE GLYCOSYLTRANSFERASE -RELATED"/>
    <property type="match status" value="1"/>
</dbReference>
<dbReference type="InterPro" id="IPR004263">
    <property type="entry name" value="Exostosin"/>
</dbReference>
<protein>
    <submittedName>
        <fullName evidence="4">Exostosin GT47 domain-containing protein</fullName>
    </submittedName>
</protein>
<dbReference type="GO" id="GO:0008375">
    <property type="term" value="F:acetylglucosaminyltransferase activity"/>
    <property type="evidence" value="ECO:0007669"/>
    <property type="project" value="TreeGrafter"/>
</dbReference>
<dbReference type="InterPro" id="IPR040911">
    <property type="entry name" value="Exostosin_GT47"/>
</dbReference>
<dbReference type="GO" id="GO:0015012">
    <property type="term" value="P:heparan sulfate proteoglycan biosynthetic process"/>
    <property type="evidence" value="ECO:0007669"/>
    <property type="project" value="UniProtKB-ARBA"/>
</dbReference>
<keyword evidence="3" id="KW-1185">Reference proteome</keyword>
<dbReference type="AlphaFoldDB" id="A0A915HH03"/>
<feature type="domain" description="Exostosin GT47" evidence="2">
    <location>
        <begin position="63"/>
        <end position="347"/>
    </location>
</feature>
<dbReference type="PANTHER" id="PTHR11062:SF129">
    <property type="entry name" value="EXOSTOSIN-1"/>
    <property type="match status" value="1"/>
</dbReference>
<evidence type="ECO:0000313" key="4">
    <source>
        <dbReference type="WBParaSite" id="nRc.2.0.1.t00709-RA"/>
    </source>
</evidence>
<comment type="similarity">
    <text evidence="1">Belongs to the glycosyltransferase 47 family.</text>
</comment>
<evidence type="ECO:0000313" key="3">
    <source>
        <dbReference type="Proteomes" id="UP000887565"/>
    </source>
</evidence>
<evidence type="ECO:0000259" key="2">
    <source>
        <dbReference type="Pfam" id="PF03016"/>
    </source>
</evidence>
<accession>A0A915HH03</accession>
<evidence type="ECO:0000256" key="1">
    <source>
        <dbReference type="ARBA" id="ARBA00010271"/>
    </source>
</evidence>
<dbReference type="GO" id="GO:0005794">
    <property type="term" value="C:Golgi apparatus"/>
    <property type="evidence" value="ECO:0007669"/>
    <property type="project" value="TreeGrafter"/>
</dbReference>
<sequence length="347" mass="40307">FLSGLLFRFNRQSLSRGTKLHYSQINPINNRNLLWQNEDFVLPSNISECTSKNCFNISRCFKAFKFFVYPLYDEQHHLKKYFKTDKWQLSIVYEKILAILKKSQYYTSDADEACFFILSFDTLDRDPLSENFVPNLDKAIANLPENLWNNGINHLIFNLYAGTWPDYNTWDFGANFGHAMMAKASSASSDFRPSFDISLPLFSTNLPETLNDLYSKETYLQQCKISSLALEGTSEPRYLLTFKGKRYVHGIGSESRNAIYHLHNGHDVMILTTCKHGKDWEKMKDERCDIDNANYEKFDYDELMKNSTFCLIPRGRRLGSYRFLEALKFGCIPVILANGFIPPFSEV</sequence>
<organism evidence="3 4">
    <name type="scientific">Romanomermis culicivorax</name>
    <name type="common">Nematode worm</name>
    <dbReference type="NCBI Taxonomy" id="13658"/>
    <lineage>
        <taxon>Eukaryota</taxon>
        <taxon>Metazoa</taxon>
        <taxon>Ecdysozoa</taxon>
        <taxon>Nematoda</taxon>
        <taxon>Enoplea</taxon>
        <taxon>Dorylaimia</taxon>
        <taxon>Mermithida</taxon>
        <taxon>Mermithoidea</taxon>
        <taxon>Mermithidae</taxon>
        <taxon>Romanomermis</taxon>
    </lineage>
</organism>
<dbReference type="Pfam" id="PF03016">
    <property type="entry name" value="Exostosin_GT47"/>
    <property type="match status" value="1"/>
</dbReference>
<proteinExistence type="inferred from homology"/>
<dbReference type="GO" id="GO:0015020">
    <property type="term" value="F:glucuronosyltransferase activity"/>
    <property type="evidence" value="ECO:0007669"/>
    <property type="project" value="TreeGrafter"/>
</dbReference>